<sequence length="204" mass="21902">MASISSPISNSAGSYGPRGICQIVGLVCLAGFIIDMLVLALPPQIGNVEWRIGIVQQMSDRSIVLLFGAALLIFGNLENRRWLKRFSTFCLVAGVVFLLSCLLVVADGLKFQQQALTNISTQASQIQSQIQSAQSNPRAAGANITEEDLRRASELLNTQANSLKQNAKRSVLKTGAASISNLLIVGLGLVSLGRYGMNLRRSRA</sequence>
<evidence type="ECO:0000313" key="2">
    <source>
        <dbReference type="EMBL" id="WNZ27290.1"/>
    </source>
</evidence>
<organism evidence="2">
    <name type="scientific">Leptolyngbya sp. NK1-12</name>
    <dbReference type="NCBI Taxonomy" id="2547451"/>
    <lineage>
        <taxon>Bacteria</taxon>
        <taxon>Bacillati</taxon>
        <taxon>Cyanobacteriota</taxon>
        <taxon>Cyanophyceae</taxon>
        <taxon>Leptolyngbyales</taxon>
        <taxon>Leptolyngbyaceae</taxon>
        <taxon>Leptolyngbya group</taxon>
        <taxon>Leptolyngbya</taxon>
    </lineage>
</organism>
<accession>A0AA96WM97</accession>
<keyword evidence="1" id="KW-1133">Transmembrane helix</keyword>
<dbReference type="EMBL" id="CP053587">
    <property type="protein sequence ID" value="WNZ27290.1"/>
    <property type="molecule type" value="Genomic_DNA"/>
</dbReference>
<dbReference type="InterPro" id="IPR047709">
    <property type="entry name" value="HpsJ-like"/>
</dbReference>
<reference evidence="2" key="1">
    <citation type="submission" date="2020-05" db="EMBL/GenBank/DDBJ databases">
        <authorList>
            <person name="Zhu T."/>
            <person name="Keshari N."/>
            <person name="Lu X."/>
        </authorList>
    </citation>
    <scope>NUCLEOTIDE SEQUENCE</scope>
    <source>
        <strain evidence="2">NK1-12</strain>
    </source>
</reference>
<feature type="transmembrane region" description="Helical" evidence="1">
    <location>
        <begin position="89"/>
        <end position="106"/>
    </location>
</feature>
<dbReference type="NCBIfam" id="NF038305">
    <property type="entry name" value="HpsJ_fam"/>
    <property type="match status" value="1"/>
</dbReference>
<keyword evidence="1" id="KW-0472">Membrane</keyword>
<feature type="transmembrane region" description="Helical" evidence="1">
    <location>
        <begin position="176"/>
        <end position="197"/>
    </location>
</feature>
<protein>
    <submittedName>
        <fullName evidence="2">Uncharacterized protein</fullName>
    </submittedName>
</protein>
<feature type="transmembrane region" description="Helical" evidence="1">
    <location>
        <begin position="61"/>
        <end position="77"/>
    </location>
</feature>
<keyword evidence="1" id="KW-0812">Transmembrane</keyword>
<dbReference type="AlphaFoldDB" id="A0AA96WM97"/>
<evidence type="ECO:0000256" key="1">
    <source>
        <dbReference type="SAM" id="Phobius"/>
    </source>
</evidence>
<proteinExistence type="predicted"/>
<feature type="transmembrane region" description="Helical" evidence="1">
    <location>
        <begin position="20"/>
        <end position="41"/>
    </location>
</feature>
<name>A0AA96WM97_9CYAN</name>
<gene>
    <name evidence="2" type="ORF">HJG54_30855</name>
</gene>
<dbReference type="RefSeq" id="WP_316436944.1">
    <property type="nucleotide sequence ID" value="NZ_CP053587.1"/>
</dbReference>